<dbReference type="FunFam" id="3.90.1030.10:FF:000001">
    <property type="entry name" value="50S ribosomal protein L17"/>
    <property type="match status" value="1"/>
</dbReference>
<keyword evidence="9" id="KW-1185">Reference proteome</keyword>
<keyword evidence="3 7" id="KW-0687">Ribonucleoprotein</keyword>
<name>A0AAE1SRJ0_9SOLA</name>
<comment type="similarity">
    <text evidence="1 7">Belongs to the bacterial ribosomal protein bL17 family.</text>
</comment>
<evidence type="ECO:0000256" key="1">
    <source>
        <dbReference type="ARBA" id="ARBA00008777"/>
    </source>
</evidence>
<evidence type="ECO:0000256" key="3">
    <source>
        <dbReference type="ARBA" id="ARBA00023274"/>
    </source>
</evidence>
<reference evidence="8" key="1">
    <citation type="submission" date="2023-12" db="EMBL/GenBank/DDBJ databases">
        <title>Genome assembly of Anisodus tanguticus.</title>
        <authorList>
            <person name="Wang Y.-J."/>
        </authorList>
    </citation>
    <scope>NUCLEOTIDE SEQUENCE</scope>
    <source>
        <strain evidence="8">KB-2021</strain>
        <tissue evidence="8">Leaf</tissue>
    </source>
</reference>
<accession>A0AAE1SRJ0</accession>
<evidence type="ECO:0000256" key="6">
    <source>
        <dbReference type="ARBA" id="ARBA00082728"/>
    </source>
</evidence>
<dbReference type="HAMAP" id="MF_01368">
    <property type="entry name" value="Ribosomal_bL17"/>
    <property type="match status" value="1"/>
</dbReference>
<evidence type="ECO:0000256" key="4">
    <source>
        <dbReference type="ARBA" id="ARBA00072708"/>
    </source>
</evidence>
<evidence type="ECO:0000256" key="2">
    <source>
        <dbReference type="ARBA" id="ARBA00022980"/>
    </source>
</evidence>
<dbReference type="InterPro" id="IPR000456">
    <property type="entry name" value="Ribosomal_bL17"/>
</dbReference>
<dbReference type="GO" id="GO:0003735">
    <property type="term" value="F:structural constituent of ribosome"/>
    <property type="evidence" value="ECO:0007669"/>
    <property type="project" value="InterPro"/>
</dbReference>
<gene>
    <name evidence="8" type="ORF">RND71_006830</name>
</gene>
<dbReference type="GO" id="GO:0022625">
    <property type="term" value="C:cytosolic large ribosomal subunit"/>
    <property type="evidence" value="ECO:0007669"/>
    <property type="project" value="TreeGrafter"/>
</dbReference>
<dbReference type="InterPro" id="IPR047859">
    <property type="entry name" value="Ribosomal_bL17_CS"/>
</dbReference>
<organism evidence="8 9">
    <name type="scientific">Anisodus tanguticus</name>
    <dbReference type="NCBI Taxonomy" id="243964"/>
    <lineage>
        <taxon>Eukaryota</taxon>
        <taxon>Viridiplantae</taxon>
        <taxon>Streptophyta</taxon>
        <taxon>Embryophyta</taxon>
        <taxon>Tracheophyta</taxon>
        <taxon>Spermatophyta</taxon>
        <taxon>Magnoliopsida</taxon>
        <taxon>eudicotyledons</taxon>
        <taxon>Gunneridae</taxon>
        <taxon>Pentapetalae</taxon>
        <taxon>asterids</taxon>
        <taxon>lamiids</taxon>
        <taxon>Solanales</taxon>
        <taxon>Solanaceae</taxon>
        <taxon>Solanoideae</taxon>
        <taxon>Hyoscyameae</taxon>
        <taxon>Anisodus</taxon>
    </lineage>
</organism>
<dbReference type="Proteomes" id="UP001291623">
    <property type="component" value="Unassembled WGS sequence"/>
</dbReference>
<evidence type="ECO:0000256" key="5">
    <source>
        <dbReference type="ARBA" id="ARBA00077677"/>
    </source>
</evidence>
<comment type="caution">
    <text evidence="8">The sequence shown here is derived from an EMBL/GenBank/DDBJ whole genome shotgun (WGS) entry which is preliminary data.</text>
</comment>
<dbReference type="NCBIfam" id="TIGR00059">
    <property type="entry name" value="L17"/>
    <property type="match status" value="1"/>
</dbReference>
<dbReference type="GO" id="GO:0006412">
    <property type="term" value="P:translation"/>
    <property type="evidence" value="ECO:0007669"/>
    <property type="project" value="InterPro"/>
</dbReference>
<dbReference type="EMBL" id="JAVYJV010000003">
    <property type="protein sequence ID" value="KAK4376153.1"/>
    <property type="molecule type" value="Genomic_DNA"/>
</dbReference>
<dbReference type="InterPro" id="IPR036373">
    <property type="entry name" value="Ribosomal_bL17_sf"/>
</dbReference>
<evidence type="ECO:0000313" key="9">
    <source>
        <dbReference type="Proteomes" id="UP001291623"/>
    </source>
</evidence>
<sequence length="153" mass="17479">MMELNQTNGVSSSQPVSYSTSFEHSFTVIDNGGRVFVMRHGRKVPKLNRPPEQSRALLRGLTTQLLKHGRIKTTKARARAVRKYVDKMITMAKDGSLHKRRQALGFIFEKQIVYALFAEVPERYGERNGGYTRIIRTLPRRGDNAPMAYIELV</sequence>
<proteinExistence type="inferred from homology"/>
<keyword evidence="2 7" id="KW-0689">Ribosomal protein</keyword>
<evidence type="ECO:0000256" key="7">
    <source>
        <dbReference type="RuleBase" id="RU000660"/>
    </source>
</evidence>
<dbReference type="AlphaFoldDB" id="A0AAE1SRJ0"/>
<dbReference type="Pfam" id="PF01196">
    <property type="entry name" value="Ribosomal_L17"/>
    <property type="match status" value="1"/>
</dbReference>
<dbReference type="PANTHER" id="PTHR14413:SF16">
    <property type="entry name" value="LARGE RIBOSOMAL SUBUNIT PROTEIN BL17M"/>
    <property type="match status" value="1"/>
</dbReference>
<dbReference type="PROSITE" id="PS01167">
    <property type="entry name" value="RIBOSOMAL_L17"/>
    <property type="match status" value="1"/>
</dbReference>
<evidence type="ECO:0000313" key="8">
    <source>
        <dbReference type="EMBL" id="KAK4376153.1"/>
    </source>
</evidence>
<dbReference type="Gene3D" id="3.90.1030.10">
    <property type="entry name" value="Ribosomal protein L17"/>
    <property type="match status" value="1"/>
</dbReference>
<dbReference type="PANTHER" id="PTHR14413">
    <property type="entry name" value="RIBOSOMAL PROTEIN L17"/>
    <property type="match status" value="1"/>
</dbReference>
<dbReference type="SUPFAM" id="SSF64263">
    <property type="entry name" value="Prokaryotic ribosomal protein L17"/>
    <property type="match status" value="1"/>
</dbReference>
<protein>
    <recommendedName>
        <fullName evidence="4">Large ribosomal subunit protein bL17c</fullName>
    </recommendedName>
    <alternativeName>
        <fullName evidence="5">50S ribosomal protein L17, chloroplastic</fullName>
    </alternativeName>
    <alternativeName>
        <fullName evidence="6">CL17</fullName>
    </alternativeName>
</protein>